<evidence type="ECO:0000256" key="7">
    <source>
        <dbReference type="ARBA" id="ARBA00023136"/>
    </source>
</evidence>
<keyword evidence="2" id="KW-0328">Glycosyltransferase</keyword>
<keyword evidence="10" id="KW-0732">Signal</keyword>
<dbReference type="FunFam" id="3.90.550.50:FF:000036">
    <property type="entry name" value="Putative glycosyltransferase family 31 protein"/>
    <property type="match status" value="1"/>
</dbReference>
<reference evidence="12" key="1">
    <citation type="submission" date="2021-09" db="EMBL/GenBank/DDBJ databases">
        <title>A high-quality genome of the endoparasitic fungus Hirsutella rhossiliensis with a comparison of Hirsutella genomes reveals transposable elements contributing to genome size variation.</title>
        <authorList>
            <person name="Lin R."/>
            <person name="Jiao Y."/>
            <person name="Sun X."/>
            <person name="Ling J."/>
            <person name="Xie B."/>
            <person name="Cheng X."/>
        </authorList>
    </citation>
    <scope>NUCLEOTIDE SEQUENCE</scope>
    <source>
        <strain evidence="12">HR02</strain>
    </source>
</reference>
<dbReference type="AlphaFoldDB" id="A0A9P8N5C4"/>
<evidence type="ECO:0000256" key="1">
    <source>
        <dbReference type="ARBA" id="ARBA00004606"/>
    </source>
</evidence>
<dbReference type="GO" id="GO:0016020">
    <property type="term" value="C:membrane"/>
    <property type="evidence" value="ECO:0007669"/>
    <property type="project" value="UniProtKB-SubCell"/>
</dbReference>
<feature type="region of interest" description="Disordered" evidence="9">
    <location>
        <begin position="60"/>
        <end position="90"/>
    </location>
</feature>
<evidence type="ECO:0000256" key="9">
    <source>
        <dbReference type="SAM" id="MobiDB-lite"/>
    </source>
</evidence>
<evidence type="ECO:0000256" key="5">
    <source>
        <dbReference type="ARBA" id="ARBA00022968"/>
    </source>
</evidence>
<dbReference type="GO" id="GO:0016757">
    <property type="term" value="F:glycosyltransferase activity"/>
    <property type="evidence" value="ECO:0007669"/>
    <property type="project" value="UniProtKB-KW"/>
</dbReference>
<dbReference type="GeneID" id="68350774"/>
<dbReference type="Pfam" id="PF02434">
    <property type="entry name" value="Fringe"/>
    <property type="match status" value="1"/>
</dbReference>
<evidence type="ECO:0000256" key="8">
    <source>
        <dbReference type="ARBA" id="ARBA00037847"/>
    </source>
</evidence>
<feature type="domain" description="Fringe-like glycosyltransferase" evidence="11">
    <location>
        <begin position="268"/>
        <end position="354"/>
    </location>
</feature>
<evidence type="ECO:0000256" key="6">
    <source>
        <dbReference type="ARBA" id="ARBA00022989"/>
    </source>
</evidence>
<evidence type="ECO:0000259" key="11">
    <source>
        <dbReference type="Pfam" id="PF02434"/>
    </source>
</evidence>
<dbReference type="EMBL" id="JAIZPD010000002">
    <property type="protein sequence ID" value="KAH0966236.1"/>
    <property type="molecule type" value="Genomic_DNA"/>
</dbReference>
<name>A0A9P8N5C4_9HYPO</name>
<gene>
    <name evidence="12" type="ORF">HRG_01645</name>
</gene>
<dbReference type="InterPro" id="IPR003378">
    <property type="entry name" value="Fringe-like_glycosylTrfase"/>
</dbReference>
<accession>A0A9P8N5C4</accession>
<feature type="chain" id="PRO_5040210411" evidence="10">
    <location>
        <begin position="40"/>
        <end position="553"/>
    </location>
</feature>
<organism evidence="12 13">
    <name type="scientific">Hirsutella rhossiliensis</name>
    <dbReference type="NCBI Taxonomy" id="111463"/>
    <lineage>
        <taxon>Eukaryota</taxon>
        <taxon>Fungi</taxon>
        <taxon>Dikarya</taxon>
        <taxon>Ascomycota</taxon>
        <taxon>Pezizomycotina</taxon>
        <taxon>Sordariomycetes</taxon>
        <taxon>Hypocreomycetidae</taxon>
        <taxon>Hypocreales</taxon>
        <taxon>Ophiocordycipitaceae</taxon>
        <taxon>Hirsutella</taxon>
    </lineage>
</organism>
<comment type="subcellular location">
    <subcellularLocation>
        <location evidence="8">Endomembrane system</location>
        <topology evidence="8">Single-pass membrane protein</topology>
    </subcellularLocation>
    <subcellularLocation>
        <location evidence="1">Membrane</location>
        <topology evidence="1">Single-pass type II membrane protein</topology>
    </subcellularLocation>
</comment>
<evidence type="ECO:0000256" key="10">
    <source>
        <dbReference type="SAM" id="SignalP"/>
    </source>
</evidence>
<dbReference type="Proteomes" id="UP000824596">
    <property type="component" value="Unassembled WGS sequence"/>
</dbReference>
<feature type="signal peptide" evidence="10">
    <location>
        <begin position="1"/>
        <end position="39"/>
    </location>
</feature>
<dbReference type="OrthoDB" id="414175at2759"/>
<dbReference type="Gene3D" id="3.90.550.50">
    <property type="match status" value="1"/>
</dbReference>
<keyword evidence="3" id="KW-0808">Transferase</keyword>
<keyword evidence="13" id="KW-1185">Reference proteome</keyword>
<dbReference type="GO" id="GO:0012505">
    <property type="term" value="C:endomembrane system"/>
    <property type="evidence" value="ECO:0007669"/>
    <property type="project" value="UniProtKB-SubCell"/>
</dbReference>
<evidence type="ECO:0000256" key="4">
    <source>
        <dbReference type="ARBA" id="ARBA00022692"/>
    </source>
</evidence>
<evidence type="ECO:0000256" key="3">
    <source>
        <dbReference type="ARBA" id="ARBA00022679"/>
    </source>
</evidence>
<keyword evidence="5" id="KW-0735">Signal-anchor</keyword>
<protein>
    <submittedName>
        <fullName evidence="12">Fringe-like domain-containing protein</fullName>
    </submittedName>
</protein>
<evidence type="ECO:0000313" key="12">
    <source>
        <dbReference type="EMBL" id="KAH0966236.1"/>
    </source>
</evidence>
<evidence type="ECO:0000313" key="13">
    <source>
        <dbReference type="Proteomes" id="UP000824596"/>
    </source>
</evidence>
<evidence type="ECO:0000256" key="2">
    <source>
        <dbReference type="ARBA" id="ARBA00022676"/>
    </source>
</evidence>
<keyword evidence="7" id="KW-0472">Membrane</keyword>
<proteinExistence type="predicted"/>
<keyword evidence="4" id="KW-0812">Transmembrane</keyword>
<comment type="caution">
    <text evidence="12">The sequence shown here is derived from an EMBL/GenBank/DDBJ whole genome shotgun (WGS) entry which is preliminary data.</text>
</comment>
<keyword evidence="6" id="KW-1133">Transmembrane helix</keyword>
<sequence length="553" mass="62057">MIGVKLSGSKRAMAMRSPFSKALLAALCMLLALMAMMHTETVVPVRAHLFGKAAIKSSLTQQQRPLEPHTPPFPQGPSDAAEKTPDPAHIMNCSVDTPHLSEIKQRYGLEDKFSYMKRYVRFTRRQGLDRKSITKLPQNLLPSTSLKTVDVNQHYASDVCAEPLDVQVPASGLPSTVNASDFMFGVSTTYQRFMDSATTPINEWMFWLTDGRGHSNGGKLLLMLLDASDNELQEVANLLGDVGIDVDVYHSDSAVEMAVRYLTLVPTLYTHADAHKKKWLVTCDDDTFFPSMHALINRINGYDHTREMYIGTLSEDVGAVERHGSQAFGGAGVFLSVPMAQNITERYSSCSTEQKVLESNSGWGPQGDILLRKCIYENTETRLTTVWDLWQLDFYGEPAGFYEWGIKPLSLHHYRGGGWHKAKPGQFTKIAQTCGEDCTLQRFQTADNFIISGYSIAHYPQGITFDTNQMESTLWAAPENKGWNLDFMFGPQRPALEKTGRKIAWELQESEVRSDGSVMQTYTRKRNDPRWVNKDGLPMSNIDGIFELVWIPS</sequence>
<dbReference type="RefSeq" id="XP_044723749.1">
    <property type="nucleotide sequence ID" value="XM_044860116.1"/>
</dbReference>
<dbReference type="PANTHER" id="PTHR10811">
    <property type="entry name" value="FRINGE-RELATED"/>
    <property type="match status" value="1"/>
</dbReference>